<gene>
    <name evidence="1" type="ORF">DPMN_137576</name>
</gene>
<comment type="caution">
    <text evidence="1">The sequence shown here is derived from an EMBL/GenBank/DDBJ whole genome shotgun (WGS) entry which is preliminary data.</text>
</comment>
<organism evidence="1 2">
    <name type="scientific">Dreissena polymorpha</name>
    <name type="common">Zebra mussel</name>
    <name type="synonym">Mytilus polymorpha</name>
    <dbReference type="NCBI Taxonomy" id="45954"/>
    <lineage>
        <taxon>Eukaryota</taxon>
        <taxon>Metazoa</taxon>
        <taxon>Spiralia</taxon>
        <taxon>Lophotrochozoa</taxon>
        <taxon>Mollusca</taxon>
        <taxon>Bivalvia</taxon>
        <taxon>Autobranchia</taxon>
        <taxon>Heteroconchia</taxon>
        <taxon>Euheterodonta</taxon>
        <taxon>Imparidentia</taxon>
        <taxon>Neoheterodontei</taxon>
        <taxon>Myida</taxon>
        <taxon>Dreissenoidea</taxon>
        <taxon>Dreissenidae</taxon>
        <taxon>Dreissena</taxon>
    </lineage>
</organism>
<name>A0A9D4G230_DREPO</name>
<evidence type="ECO:0000313" key="1">
    <source>
        <dbReference type="EMBL" id="KAH3809215.1"/>
    </source>
</evidence>
<dbReference type="Proteomes" id="UP000828390">
    <property type="component" value="Unassembled WGS sequence"/>
</dbReference>
<keyword evidence="2" id="KW-1185">Reference proteome</keyword>
<proteinExistence type="predicted"/>
<protein>
    <submittedName>
        <fullName evidence="1">Uncharacterized protein</fullName>
    </submittedName>
</protein>
<reference evidence="1" key="2">
    <citation type="submission" date="2020-11" db="EMBL/GenBank/DDBJ databases">
        <authorList>
            <person name="McCartney M.A."/>
            <person name="Auch B."/>
            <person name="Kono T."/>
            <person name="Mallez S."/>
            <person name="Becker A."/>
            <person name="Gohl D.M."/>
            <person name="Silverstein K.A.T."/>
            <person name="Koren S."/>
            <person name="Bechman K.B."/>
            <person name="Herman A."/>
            <person name="Abrahante J.E."/>
            <person name="Garbe J."/>
        </authorList>
    </citation>
    <scope>NUCLEOTIDE SEQUENCE</scope>
    <source>
        <strain evidence="1">Duluth1</strain>
        <tissue evidence="1">Whole animal</tissue>
    </source>
</reference>
<reference evidence="1" key="1">
    <citation type="journal article" date="2019" name="bioRxiv">
        <title>The Genome of the Zebra Mussel, Dreissena polymorpha: A Resource for Invasive Species Research.</title>
        <authorList>
            <person name="McCartney M.A."/>
            <person name="Auch B."/>
            <person name="Kono T."/>
            <person name="Mallez S."/>
            <person name="Zhang Y."/>
            <person name="Obille A."/>
            <person name="Becker A."/>
            <person name="Abrahante J.E."/>
            <person name="Garbe J."/>
            <person name="Badalamenti J.P."/>
            <person name="Herman A."/>
            <person name="Mangelson H."/>
            <person name="Liachko I."/>
            <person name="Sullivan S."/>
            <person name="Sone E.D."/>
            <person name="Koren S."/>
            <person name="Silverstein K.A.T."/>
            <person name="Beckman K.B."/>
            <person name="Gohl D.M."/>
        </authorList>
    </citation>
    <scope>NUCLEOTIDE SEQUENCE</scope>
    <source>
        <strain evidence="1">Duluth1</strain>
        <tissue evidence="1">Whole animal</tissue>
    </source>
</reference>
<dbReference type="EMBL" id="JAIWYP010000006">
    <property type="protein sequence ID" value="KAH3809215.1"/>
    <property type="molecule type" value="Genomic_DNA"/>
</dbReference>
<sequence length="68" mass="7679">MSFNADKFEVLRITRKRTPIQADYNIQWHQLALTKTGKYLGGAPASDLSWKPHVNSRTKSANNSLAFS</sequence>
<evidence type="ECO:0000313" key="2">
    <source>
        <dbReference type="Proteomes" id="UP000828390"/>
    </source>
</evidence>
<accession>A0A9D4G230</accession>
<dbReference type="AlphaFoldDB" id="A0A9D4G230"/>